<sequence>MVVPLIAPPETKKASLFGLPLSIRNRIYTQVVLEKPKTPFEDYALPKVCRQIYEEVVTIHDYYVLGRFRCCLGRTTQNRDESRFYTWNYHNVTWPSTEEIPLGIAKNLRKCEIRCTIEELGEWDRRSELGTDIFKECLRILVRTFKDCQNVRLKVTFDHFALSGKKGLLGPDETFVRLKDLTEIPGLVELIYFMPGFKEEDFIWIKEKSGKKGRGKDIWNRLESETPSWPTHSCGAKMPKGYGLRRGIT</sequence>
<reference evidence="1" key="1">
    <citation type="journal article" date="2020" name="Stud. Mycol.">
        <title>101 Dothideomycetes genomes: a test case for predicting lifestyles and emergence of pathogens.</title>
        <authorList>
            <person name="Haridas S."/>
            <person name="Albert R."/>
            <person name="Binder M."/>
            <person name="Bloem J."/>
            <person name="Labutti K."/>
            <person name="Salamov A."/>
            <person name="Andreopoulos B."/>
            <person name="Baker S."/>
            <person name="Barry K."/>
            <person name="Bills G."/>
            <person name="Bluhm B."/>
            <person name="Cannon C."/>
            <person name="Castanera R."/>
            <person name="Culley D."/>
            <person name="Daum C."/>
            <person name="Ezra D."/>
            <person name="Gonzalez J."/>
            <person name="Henrissat B."/>
            <person name="Kuo A."/>
            <person name="Liang C."/>
            <person name="Lipzen A."/>
            <person name="Lutzoni F."/>
            <person name="Magnuson J."/>
            <person name="Mondo S."/>
            <person name="Nolan M."/>
            <person name="Ohm R."/>
            <person name="Pangilinan J."/>
            <person name="Park H.-J."/>
            <person name="Ramirez L."/>
            <person name="Alfaro M."/>
            <person name="Sun H."/>
            <person name="Tritt A."/>
            <person name="Yoshinaga Y."/>
            <person name="Zwiers L.-H."/>
            <person name="Turgeon B."/>
            <person name="Goodwin S."/>
            <person name="Spatafora J."/>
            <person name="Crous P."/>
            <person name="Grigoriev I."/>
        </authorList>
    </citation>
    <scope>NUCLEOTIDE SEQUENCE</scope>
    <source>
        <strain evidence="1">CBS 473.64</strain>
    </source>
</reference>
<evidence type="ECO:0000313" key="1">
    <source>
        <dbReference type="EMBL" id="KAF2636859.1"/>
    </source>
</evidence>
<gene>
    <name evidence="1" type="ORF">P280DRAFT_483451</name>
</gene>
<dbReference type="OrthoDB" id="3754373at2759"/>
<organism evidence="1 2">
    <name type="scientific">Massarina eburnea CBS 473.64</name>
    <dbReference type="NCBI Taxonomy" id="1395130"/>
    <lineage>
        <taxon>Eukaryota</taxon>
        <taxon>Fungi</taxon>
        <taxon>Dikarya</taxon>
        <taxon>Ascomycota</taxon>
        <taxon>Pezizomycotina</taxon>
        <taxon>Dothideomycetes</taxon>
        <taxon>Pleosporomycetidae</taxon>
        <taxon>Pleosporales</taxon>
        <taxon>Massarineae</taxon>
        <taxon>Massarinaceae</taxon>
        <taxon>Massarina</taxon>
    </lineage>
</organism>
<accession>A0A6A6RMV6</accession>
<name>A0A6A6RMV6_9PLEO</name>
<evidence type="ECO:0000313" key="2">
    <source>
        <dbReference type="Proteomes" id="UP000799753"/>
    </source>
</evidence>
<proteinExistence type="predicted"/>
<dbReference type="EMBL" id="MU006796">
    <property type="protein sequence ID" value="KAF2636859.1"/>
    <property type="molecule type" value="Genomic_DNA"/>
</dbReference>
<dbReference type="AlphaFoldDB" id="A0A6A6RMV6"/>
<dbReference type="Proteomes" id="UP000799753">
    <property type="component" value="Unassembled WGS sequence"/>
</dbReference>
<keyword evidence="2" id="KW-1185">Reference proteome</keyword>
<protein>
    <submittedName>
        <fullName evidence="1">Uncharacterized protein</fullName>
    </submittedName>
</protein>